<evidence type="ECO:0000256" key="6">
    <source>
        <dbReference type="ARBA" id="ARBA00023136"/>
    </source>
</evidence>
<dbReference type="AlphaFoldDB" id="A0A846TTD6"/>
<evidence type="ECO:0000256" key="4">
    <source>
        <dbReference type="ARBA" id="ARBA00022692"/>
    </source>
</evidence>
<gene>
    <name evidence="9" type="ORF">GWK17_06250</name>
</gene>
<evidence type="ECO:0000256" key="1">
    <source>
        <dbReference type="ARBA" id="ARBA00004651"/>
    </source>
</evidence>
<dbReference type="RefSeq" id="WP_167831542.1">
    <property type="nucleotide sequence ID" value="NZ_JAAVUM010000003.1"/>
</dbReference>
<dbReference type="InterPro" id="IPR003004">
    <property type="entry name" value="GspF/PilC"/>
</dbReference>
<feature type="transmembrane region" description="Helical" evidence="7">
    <location>
        <begin position="110"/>
        <end position="133"/>
    </location>
</feature>
<evidence type="ECO:0000256" key="5">
    <source>
        <dbReference type="ARBA" id="ARBA00022989"/>
    </source>
</evidence>
<feature type="transmembrane region" description="Helical" evidence="7">
    <location>
        <begin position="316"/>
        <end position="337"/>
    </location>
</feature>
<dbReference type="InterPro" id="IPR018076">
    <property type="entry name" value="T2SS_GspF_dom"/>
</dbReference>
<dbReference type="Pfam" id="PF00482">
    <property type="entry name" value="T2SSF"/>
    <property type="match status" value="2"/>
</dbReference>
<evidence type="ECO:0000259" key="8">
    <source>
        <dbReference type="Pfam" id="PF00482"/>
    </source>
</evidence>
<feature type="domain" description="Type II secretion system protein GspF" evidence="8">
    <location>
        <begin position="214"/>
        <end position="335"/>
    </location>
</feature>
<comment type="similarity">
    <text evidence="2">Belongs to the GSP F family.</text>
</comment>
<protein>
    <submittedName>
        <fullName evidence="9">Type II secretion system F family protein</fullName>
    </submittedName>
</protein>
<dbReference type="InterPro" id="IPR047692">
    <property type="entry name" value="T4P_ComGB"/>
</dbReference>
<dbReference type="PANTHER" id="PTHR30012">
    <property type="entry name" value="GENERAL SECRETION PATHWAY PROTEIN"/>
    <property type="match status" value="1"/>
</dbReference>
<keyword evidence="4 7" id="KW-0812">Transmembrane</keyword>
<comment type="caution">
    <text evidence="9">The sequence shown here is derived from an EMBL/GenBank/DDBJ whole genome shotgun (WGS) entry which is preliminary data.</text>
</comment>
<dbReference type="InterPro" id="IPR042094">
    <property type="entry name" value="T2SS_GspF_sf"/>
</dbReference>
<accession>A0A846TTD6</accession>
<keyword evidence="3" id="KW-1003">Cell membrane</keyword>
<sequence length="343" mass="39830">MMESKWPVAEQARFLKRTGELLSRGYSLAEAIESMTYYLEKKRKAEVRKSLEKLREGFPLYLILEELNFKRDLVSYVYFAEQHGGLARTLTEGSDMVIKRDADYQRLKRLAAYPLLLLMLTFSLFFFVNRILLPKFNSLFLDMNLAPNIFMKTIGATASFLPNLLYILLSLLTLLVLYYFSSFKNIHPMKQKMMLVRLPIAGKFVRLLYSHYFSVQLSYLFSGGLSVLAALKVFEQNVHEPFAREIGKDMISKLAAGQDFDKAVGEYHFFEAELQRIIKHGQENGKLDQELYFYSRHCLKELEEKSEKAMKTVQPILYSFIGLLVVSLYLAILLPMFQMMKGI</sequence>
<keyword evidence="5 7" id="KW-1133">Transmembrane helix</keyword>
<proteinExistence type="inferred from homology"/>
<dbReference type="NCBIfam" id="NF041012">
    <property type="entry name" value="T4P_ComGB"/>
    <property type="match status" value="1"/>
</dbReference>
<dbReference type="Proteomes" id="UP000587942">
    <property type="component" value="Unassembled WGS sequence"/>
</dbReference>
<evidence type="ECO:0000313" key="9">
    <source>
        <dbReference type="EMBL" id="NKE05076.1"/>
    </source>
</evidence>
<dbReference type="PANTHER" id="PTHR30012:SF0">
    <property type="entry name" value="TYPE II SECRETION SYSTEM PROTEIN F-RELATED"/>
    <property type="match status" value="1"/>
</dbReference>
<name>A0A846TTD6_9BACI</name>
<dbReference type="EMBL" id="JAAVUM010000003">
    <property type="protein sequence ID" value="NKE05076.1"/>
    <property type="molecule type" value="Genomic_DNA"/>
</dbReference>
<evidence type="ECO:0000256" key="2">
    <source>
        <dbReference type="ARBA" id="ARBA00005745"/>
    </source>
</evidence>
<comment type="subcellular location">
    <subcellularLocation>
        <location evidence="1">Cell membrane</location>
        <topology evidence="1">Multi-pass membrane protein</topology>
    </subcellularLocation>
</comment>
<evidence type="ECO:0000313" key="10">
    <source>
        <dbReference type="Proteomes" id="UP000587942"/>
    </source>
</evidence>
<evidence type="ECO:0000256" key="3">
    <source>
        <dbReference type="ARBA" id="ARBA00022475"/>
    </source>
</evidence>
<keyword evidence="6 7" id="KW-0472">Membrane</keyword>
<organism evidence="9 10">
    <name type="scientific">Mesobacillus selenatarsenatis</name>
    <dbReference type="NCBI Taxonomy" id="388741"/>
    <lineage>
        <taxon>Bacteria</taxon>
        <taxon>Bacillati</taxon>
        <taxon>Bacillota</taxon>
        <taxon>Bacilli</taxon>
        <taxon>Bacillales</taxon>
        <taxon>Bacillaceae</taxon>
        <taxon>Mesobacillus</taxon>
    </lineage>
</organism>
<reference evidence="9 10" key="1">
    <citation type="submission" date="2020-03" db="EMBL/GenBank/DDBJ databases">
        <authorList>
            <person name="Sun Q."/>
        </authorList>
    </citation>
    <scope>NUCLEOTIDE SEQUENCE [LARGE SCALE GENOMIC DNA]</scope>
    <source>
        <strain evidence="9 10">KACC 21451</strain>
    </source>
</reference>
<dbReference type="Gene3D" id="1.20.81.30">
    <property type="entry name" value="Type II secretion system (T2SS), domain F"/>
    <property type="match status" value="2"/>
</dbReference>
<evidence type="ECO:0000256" key="7">
    <source>
        <dbReference type="SAM" id="Phobius"/>
    </source>
</evidence>
<dbReference type="GO" id="GO:0005886">
    <property type="term" value="C:plasma membrane"/>
    <property type="evidence" value="ECO:0007669"/>
    <property type="project" value="UniProtKB-SubCell"/>
</dbReference>
<feature type="domain" description="Type II secretion system protein GspF" evidence="8">
    <location>
        <begin position="14"/>
        <end position="134"/>
    </location>
</feature>
<feature type="transmembrane region" description="Helical" evidence="7">
    <location>
        <begin position="164"/>
        <end position="183"/>
    </location>
</feature>